<accession>A0A0A9AS38</accession>
<protein>
    <submittedName>
        <fullName evidence="2">Uncharacterized protein</fullName>
    </submittedName>
</protein>
<proteinExistence type="predicted"/>
<organism evidence="2">
    <name type="scientific">Arundo donax</name>
    <name type="common">Giant reed</name>
    <name type="synonym">Donax arundinaceus</name>
    <dbReference type="NCBI Taxonomy" id="35708"/>
    <lineage>
        <taxon>Eukaryota</taxon>
        <taxon>Viridiplantae</taxon>
        <taxon>Streptophyta</taxon>
        <taxon>Embryophyta</taxon>
        <taxon>Tracheophyta</taxon>
        <taxon>Spermatophyta</taxon>
        <taxon>Magnoliopsida</taxon>
        <taxon>Liliopsida</taxon>
        <taxon>Poales</taxon>
        <taxon>Poaceae</taxon>
        <taxon>PACMAD clade</taxon>
        <taxon>Arundinoideae</taxon>
        <taxon>Arundineae</taxon>
        <taxon>Arundo</taxon>
    </lineage>
</organism>
<reference evidence="2" key="1">
    <citation type="submission" date="2014-09" db="EMBL/GenBank/DDBJ databases">
        <authorList>
            <person name="Magalhaes I.L.F."/>
            <person name="Oliveira U."/>
            <person name="Santos F.R."/>
            <person name="Vidigal T.H.D.A."/>
            <person name="Brescovit A.D."/>
            <person name="Santos A.J."/>
        </authorList>
    </citation>
    <scope>NUCLEOTIDE SEQUENCE</scope>
    <source>
        <tissue evidence="2">Shoot tissue taken approximately 20 cm above the soil surface</tissue>
    </source>
</reference>
<evidence type="ECO:0000256" key="1">
    <source>
        <dbReference type="SAM" id="MobiDB-lite"/>
    </source>
</evidence>
<feature type="region of interest" description="Disordered" evidence="1">
    <location>
        <begin position="1"/>
        <end position="38"/>
    </location>
</feature>
<feature type="compositionally biased region" description="Basic residues" evidence="1">
    <location>
        <begin position="28"/>
        <end position="38"/>
    </location>
</feature>
<name>A0A0A9AS38_ARUDO</name>
<dbReference type="EMBL" id="GBRH01246175">
    <property type="protein sequence ID" value="JAD51720.1"/>
    <property type="molecule type" value="Transcribed_RNA"/>
</dbReference>
<reference evidence="2" key="2">
    <citation type="journal article" date="2015" name="Data Brief">
        <title>Shoot transcriptome of the giant reed, Arundo donax.</title>
        <authorList>
            <person name="Barrero R.A."/>
            <person name="Guerrero F.D."/>
            <person name="Moolhuijzen P."/>
            <person name="Goolsby J.A."/>
            <person name="Tidwell J."/>
            <person name="Bellgard S.E."/>
            <person name="Bellgard M.I."/>
        </authorList>
    </citation>
    <scope>NUCLEOTIDE SEQUENCE</scope>
    <source>
        <tissue evidence="2">Shoot tissue taken approximately 20 cm above the soil surface</tissue>
    </source>
</reference>
<evidence type="ECO:0000313" key="2">
    <source>
        <dbReference type="EMBL" id="JAD51720.1"/>
    </source>
</evidence>
<sequence length="38" mass="4112">MLMRQPLLPQRPPSPPSAQGQSQTGVARSRHQRGCSVA</sequence>
<dbReference type="AlphaFoldDB" id="A0A0A9AS38"/>